<dbReference type="Gramene" id="EOX92811">
    <property type="protein sequence ID" value="EOX92811"/>
    <property type="gene ID" value="TCM_001681"/>
</dbReference>
<proteinExistence type="predicted"/>
<sequence length="122" mass="13628">MGSIPFVYLGVPSRVNSRSPRTWKSMAWTGHMNCSNFSLKCLSDLSCTLVEFSAAGLLMESCCRFITGRTVCCGRLLIMERSASKRNLQNGLFLFSHALVCYLSFWGIVDSLTDFVNGCLHR</sequence>
<dbReference type="Proteomes" id="UP000026915">
    <property type="component" value="Chromosome 1"/>
</dbReference>
<keyword evidence="2" id="KW-1185">Reference proteome</keyword>
<protein>
    <submittedName>
        <fullName evidence="1">Uncharacterized protein</fullName>
    </submittedName>
</protein>
<reference evidence="1 2" key="1">
    <citation type="journal article" date="2013" name="Genome Biol.">
        <title>The genome sequence of the most widely cultivated cacao type and its use to identify candidate genes regulating pod color.</title>
        <authorList>
            <person name="Motamayor J.C."/>
            <person name="Mockaitis K."/>
            <person name="Schmutz J."/>
            <person name="Haiminen N."/>
            <person name="Iii D.L."/>
            <person name="Cornejo O."/>
            <person name="Findley S.D."/>
            <person name="Zheng P."/>
            <person name="Utro F."/>
            <person name="Royaert S."/>
            <person name="Saski C."/>
            <person name="Jenkins J."/>
            <person name="Podicheti R."/>
            <person name="Zhao M."/>
            <person name="Scheffler B.E."/>
            <person name="Stack J.C."/>
            <person name="Feltus F.A."/>
            <person name="Mustiga G.M."/>
            <person name="Amores F."/>
            <person name="Phillips W."/>
            <person name="Marelli J.P."/>
            <person name="May G.D."/>
            <person name="Shapiro H."/>
            <person name="Ma J."/>
            <person name="Bustamante C.D."/>
            <person name="Schnell R.J."/>
            <person name="Main D."/>
            <person name="Gilbert D."/>
            <person name="Parida L."/>
            <person name="Kuhn D.N."/>
        </authorList>
    </citation>
    <scope>NUCLEOTIDE SEQUENCE [LARGE SCALE GENOMIC DNA]</scope>
    <source>
        <strain evidence="2">cv. Matina 1-6</strain>
    </source>
</reference>
<dbReference type="InParanoid" id="A0A061DL57"/>
<accession>A0A061DL57</accession>
<dbReference type="HOGENOM" id="CLU_2030896_0_0_1"/>
<dbReference type="EMBL" id="CM001879">
    <property type="protein sequence ID" value="EOX92811.1"/>
    <property type="molecule type" value="Genomic_DNA"/>
</dbReference>
<evidence type="ECO:0000313" key="2">
    <source>
        <dbReference type="Proteomes" id="UP000026915"/>
    </source>
</evidence>
<gene>
    <name evidence="1" type="ORF">TCM_001681</name>
</gene>
<evidence type="ECO:0000313" key="1">
    <source>
        <dbReference type="EMBL" id="EOX92811.1"/>
    </source>
</evidence>
<name>A0A061DL57_THECC</name>
<organism evidence="1 2">
    <name type="scientific">Theobroma cacao</name>
    <name type="common">Cacao</name>
    <name type="synonym">Cocoa</name>
    <dbReference type="NCBI Taxonomy" id="3641"/>
    <lineage>
        <taxon>Eukaryota</taxon>
        <taxon>Viridiplantae</taxon>
        <taxon>Streptophyta</taxon>
        <taxon>Embryophyta</taxon>
        <taxon>Tracheophyta</taxon>
        <taxon>Spermatophyta</taxon>
        <taxon>Magnoliopsida</taxon>
        <taxon>eudicotyledons</taxon>
        <taxon>Gunneridae</taxon>
        <taxon>Pentapetalae</taxon>
        <taxon>rosids</taxon>
        <taxon>malvids</taxon>
        <taxon>Malvales</taxon>
        <taxon>Malvaceae</taxon>
        <taxon>Byttnerioideae</taxon>
        <taxon>Theobroma</taxon>
    </lineage>
</organism>
<dbReference type="AlphaFoldDB" id="A0A061DL57"/>